<reference evidence="1" key="1">
    <citation type="journal article" date="2022" name="bioRxiv">
        <title>Sequencing and chromosome-scale assembly of the giantPleurodeles waltlgenome.</title>
        <authorList>
            <person name="Brown T."/>
            <person name="Elewa A."/>
            <person name="Iarovenko S."/>
            <person name="Subramanian E."/>
            <person name="Araus A.J."/>
            <person name="Petzold A."/>
            <person name="Susuki M."/>
            <person name="Suzuki K.-i.T."/>
            <person name="Hayashi T."/>
            <person name="Toyoda A."/>
            <person name="Oliveira C."/>
            <person name="Osipova E."/>
            <person name="Leigh N.D."/>
            <person name="Simon A."/>
            <person name="Yun M.H."/>
        </authorList>
    </citation>
    <scope>NUCLEOTIDE SEQUENCE</scope>
    <source>
        <strain evidence="1">20211129_DDA</strain>
        <tissue evidence="1">Liver</tissue>
    </source>
</reference>
<dbReference type="EMBL" id="JANPWB010000010">
    <property type="protein sequence ID" value="KAJ1135450.1"/>
    <property type="molecule type" value="Genomic_DNA"/>
</dbReference>
<accession>A0AAV7Q5L7</accession>
<sequence length="99" mass="10551">MRTAPLLDTMKQYPVAGSTTRKHRNQNAMAMWQLTADKLTGVDHACMQVNRSGAVCAEGLTRVCKLTGVVQGCAEGIMIVCELTGVVQCVLKGSHVCAS</sequence>
<protein>
    <submittedName>
        <fullName evidence="1">Uncharacterized protein</fullName>
    </submittedName>
</protein>
<gene>
    <name evidence="1" type="ORF">NDU88_001890</name>
</gene>
<proteinExistence type="predicted"/>
<evidence type="ECO:0000313" key="1">
    <source>
        <dbReference type="EMBL" id="KAJ1135450.1"/>
    </source>
</evidence>
<comment type="caution">
    <text evidence="1">The sequence shown here is derived from an EMBL/GenBank/DDBJ whole genome shotgun (WGS) entry which is preliminary data.</text>
</comment>
<dbReference type="AlphaFoldDB" id="A0AAV7Q5L7"/>
<name>A0AAV7Q5L7_PLEWA</name>
<evidence type="ECO:0000313" key="2">
    <source>
        <dbReference type="Proteomes" id="UP001066276"/>
    </source>
</evidence>
<organism evidence="1 2">
    <name type="scientific">Pleurodeles waltl</name>
    <name type="common">Iberian ribbed newt</name>
    <dbReference type="NCBI Taxonomy" id="8319"/>
    <lineage>
        <taxon>Eukaryota</taxon>
        <taxon>Metazoa</taxon>
        <taxon>Chordata</taxon>
        <taxon>Craniata</taxon>
        <taxon>Vertebrata</taxon>
        <taxon>Euteleostomi</taxon>
        <taxon>Amphibia</taxon>
        <taxon>Batrachia</taxon>
        <taxon>Caudata</taxon>
        <taxon>Salamandroidea</taxon>
        <taxon>Salamandridae</taxon>
        <taxon>Pleurodelinae</taxon>
        <taxon>Pleurodeles</taxon>
    </lineage>
</organism>
<dbReference type="Proteomes" id="UP001066276">
    <property type="component" value="Chromosome 6"/>
</dbReference>
<keyword evidence="2" id="KW-1185">Reference proteome</keyword>